<name>A0A3B0THC7_9ZZZZ</name>
<proteinExistence type="predicted"/>
<dbReference type="AlphaFoldDB" id="A0A3B0THC7"/>
<dbReference type="EMBL" id="UOEL01000066">
    <property type="protein sequence ID" value="VAW11569.1"/>
    <property type="molecule type" value="Genomic_DNA"/>
</dbReference>
<protein>
    <submittedName>
        <fullName evidence="1">Uncharacterized protein</fullName>
    </submittedName>
</protein>
<sequence>MYKPLIYLKHMATATNQHGVHSPFVYDYLTKCLYKKTKAKTPKIKSVLLKSIPYFSMENIIVISDNQETTLKIQKESNLKSEQNPPFDLIYADKPSVKLISLLEEKENSVHNGSMVLIDRIYQTEDLQKIWKDLTQLKKVTVSIDMFYCGALFFRKEQDNEDFKIRI</sequence>
<evidence type="ECO:0000313" key="1">
    <source>
        <dbReference type="EMBL" id="VAW11569.1"/>
    </source>
</evidence>
<gene>
    <name evidence="1" type="ORF">MNBD_BACTEROID03-2603</name>
</gene>
<reference evidence="1" key="1">
    <citation type="submission" date="2018-06" db="EMBL/GenBank/DDBJ databases">
        <authorList>
            <person name="Zhirakovskaya E."/>
        </authorList>
    </citation>
    <scope>NUCLEOTIDE SEQUENCE</scope>
</reference>
<organism evidence="1">
    <name type="scientific">hydrothermal vent metagenome</name>
    <dbReference type="NCBI Taxonomy" id="652676"/>
    <lineage>
        <taxon>unclassified sequences</taxon>
        <taxon>metagenomes</taxon>
        <taxon>ecological metagenomes</taxon>
    </lineage>
</organism>
<accession>A0A3B0THC7</accession>